<name>A0A1F4W1D5_UNCKA</name>
<proteinExistence type="predicted"/>
<gene>
    <name evidence="1" type="ORF">A2264_00855</name>
</gene>
<protein>
    <submittedName>
        <fullName evidence="1">Uncharacterized protein</fullName>
    </submittedName>
</protein>
<reference evidence="1 2" key="1">
    <citation type="journal article" date="2016" name="Nat. Commun.">
        <title>Thousands of microbial genomes shed light on interconnected biogeochemical processes in an aquifer system.</title>
        <authorList>
            <person name="Anantharaman K."/>
            <person name="Brown C.T."/>
            <person name="Hug L.A."/>
            <person name="Sharon I."/>
            <person name="Castelle C.J."/>
            <person name="Probst A.J."/>
            <person name="Thomas B.C."/>
            <person name="Singh A."/>
            <person name="Wilkins M.J."/>
            <person name="Karaoz U."/>
            <person name="Brodie E.L."/>
            <person name="Williams K.H."/>
            <person name="Hubbard S.S."/>
            <person name="Banfield J.F."/>
        </authorList>
    </citation>
    <scope>NUCLEOTIDE SEQUENCE [LARGE SCALE GENOMIC DNA]</scope>
</reference>
<comment type="caution">
    <text evidence="1">The sequence shown here is derived from an EMBL/GenBank/DDBJ whole genome shotgun (WGS) entry which is preliminary data.</text>
</comment>
<dbReference type="AlphaFoldDB" id="A0A1F4W1D5"/>
<dbReference type="Proteomes" id="UP000176614">
    <property type="component" value="Unassembled WGS sequence"/>
</dbReference>
<evidence type="ECO:0000313" key="2">
    <source>
        <dbReference type="Proteomes" id="UP000176614"/>
    </source>
</evidence>
<sequence>MNSGVTLKKKRYSLKATEFAQIEVGQRFMFHGDESSKNGLAYTAPWEKIKLYHDDDGAPVNARLAEMIPAYFGDDVIVQLILEEEGSDE</sequence>
<organism evidence="1 2">
    <name type="scientific">candidate division WWE3 bacterium RIFOXYA2_FULL_46_9</name>
    <dbReference type="NCBI Taxonomy" id="1802636"/>
    <lineage>
        <taxon>Bacteria</taxon>
        <taxon>Katanobacteria</taxon>
    </lineage>
</organism>
<accession>A0A1F4W1D5</accession>
<dbReference type="EMBL" id="MEVT01000008">
    <property type="protein sequence ID" value="OGC63224.1"/>
    <property type="molecule type" value="Genomic_DNA"/>
</dbReference>
<evidence type="ECO:0000313" key="1">
    <source>
        <dbReference type="EMBL" id="OGC63224.1"/>
    </source>
</evidence>